<accession>A0A9D4F7Z3</accession>
<name>A0A9D4F7Z3_DREPO</name>
<keyword evidence="3" id="KW-1185">Reference proteome</keyword>
<feature type="region of interest" description="Disordered" evidence="1">
    <location>
        <begin position="1"/>
        <end position="25"/>
    </location>
</feature>
<evidence type="ECO:0000313" key="2">
    <source>
        <dbReference type="EMBL" id="KAH3792976.1"/>
    </source>
</evidence>
<reference evidence="2" key="1">
    <citation type="journal article" date="2019" name="bioRxiv">
        <title>The Genome of the Zebra Mussel, Dreissena polymorpha: A Resource for Invasive Species Research.</title>
        <authorList>
            <person name="McCartney M.A."/>
            <person name="Auch B."/>
            <person name="Kono T."/>
            <person name="Mallez S."/>
            <person name="Zhang Y."/>
            <person name="Obille A."/>
            <person name="Becker A."/>
            <person name="Abrahante J.E."/>
            <person name="Garbe J."/>
            <person name="Badalamenti J.P."/>
            <person name="Herman A."/>
            <person name="Mangelson H."/>
            <person name="Liachko I."/>
            <person name="Sullivan S."/>
            <person name="Sone E.D."/>
            <person name="Koren S."/>
            <person name="Silverstein K.A.T."/>
            <person name="Beckman K.B."/>
            <person name="Gohl D.M."/>
        </authorList>
    </citation>
    <scope>NUCLEOTIDE SEQUENCE</scope>
    <source>
        <strain evidence="2">Duluth1</strain>
        <tissue evidence="2">Whole animal</tissue>
    </source>
</reference>
<reference evidence="2" key="2">
    <citation type="submission" date="2020-11" db="EMBL/GenBank/DDBJ databases">
        <authorList>
            <person name="McCartney M.A."/>
            <person name="Auch B."/>
            <person name="Kono T."/>
            <person name="Mallez S."/>
            <person name="Becker A."/>
            <person name="Gohl D.M."/>
            <person name="Silverstein K.A.T."/>
            <person name="Koren S."/>
            <person name="Bechman K.B."/>
            <person name="Herman A."/>
            <person name="Abrahante J.E."/>
            <person name="Garbe J."/>
        </authorList>
    </citation>
    <scope>NUCLEOTIDE SEQUENCE</scope>
    <source>
        <strain evidence="2">Duluth1</strain>
        <tissue evidence="2">Whole animal</tissue>
    </source>
</reference>
<evidence type="ECO:0000256" key="1">
    <source>
        <dbReference type="SAM" id="MobiDB-lite"/>
    </source>
</evidence>
<evidence type="ECO:0000313" key="3">
    <source>
        <dbReference type="Proteomes" id="UP000828390"/>
    </source>
</evidence>
<feature type="compositionally biased region" description="Polar residues" evidence="1">
    <location>
        <begin position="7"/>
        <end position="25"/>
    </location>
</feature>
<dbReference type="AlphaFoldDB" id="A0A9D4F7Z3"/>
<dbReference type="Proteomes" id="UP000828390">
    <property type="component" value="Unassembled WGS sequence"/>
</dbReference>
<dbReference type="EMBL" id="JAIWYP010000007">
    <property type="protein sequence ID" value="KAH3792976.1"/>
    <property type="molecule type" value="Genomic_DNA"/>
</dbReference>
<protein>
    <submittedName>
        <fullName evidence="2">Uncharacterized protein</fullName>
    </submittedName>
</protein>
<gene>
    <name evidence="2" type="ORF">DPMN_146478</name>
</gene>
<comment type="caution">
    <text evidence="2">The sequence shown here is derived from an EMBL/GenBank/DDBJ whole genome shotgun (WGS) entry which is preliminary data.</text>
</comment>
<organism evidence="2 3">
    <name type="scientific">Dreissena polymorpha</name>
    <name type="common">Zebra mussel</name>
    <name type="synonym">Mytilus polymorpha</name>
    <dbReference type="NCBI Taxonomy" id="45954"/>
    <lineage>
        <taxon>Eukaryota</taxon>
        <taxon>Metazoa</taxon>
        <taxon>Spiralia</taxon>
        <taxon>Lophotrochozoa</taxon>
        <taxon>Mollusca</taxon>
        <taxon>Bivalvia</taxon>
        <taxon>Autobranchia</taxon>
        <taxon>Heteroconchia</taxon>
        <taxon>Euheterodonta</taxon>
        <taxon>Imparidentia</taxon>
        <taxon>Neoheterodontei</taxon>
        <taxon>Myida</taxon>
        <taxon>Dreissenoidea</taxon>
        <taxon>Dreissenidae</taxon>
        <taxon>Dreissena</taxon>
    </lineage>
</organism>
<sequence length="94" mass="10872">MNDKINSRNNLLNTPSETNSETSFVNHGVREKSCRMLIVYQTSKQILEISQKILRPTESQSAIGSRVSRRHEGQAYRTKRLNCMLFLVPFVFLN</sequence>
<proteinExistence type="predicted"/>